<evidence type="ECO:0000313" key="3">
    <source>
        <dbReference type="EMBL" id="GBG95754.1"/>
    </source>
</evidence>
<organism evidence="3 4">
    <name type="scientific">Ligilactobacillus salitolerans</name>
    <dbReference type="NCBI Taxonomy" id="1808352"/>
    <lineage>
        <taxon>Bacteria</taxon>
        <taxon>Bacillati</taxon>
        <taxon>Bacillota</taxon>
        <taxon>Bacilli</taxon>
        <taxon>Lactobacillales</taxon>
        <taxon>Lactobacillaceae</taxon>
        <taxon>Ligilactobacillus</taxon>
    </lineage>
</organism>
<dbReference type="Gene3D" id="3.40.50.2020">
    <property type="match status" value="1"/>
</dbReference>
<evidence type="ECO:0000256" key="1">
    <source>
        <dbReference type="ARBA" id="ARBA00008007"/>
    </source>
</evidence>
<dbReference type="Proteomes" id="UP000286848">
    <property type="component" value="Unassembled WGS sequence"/>
</dbReference>
<dbReference type="EMBL" id="BFFP01000052">
    <property type="protein sequence ID" value="GBG95754.1"/>
    <property type="molecule type" value="Genomic_DNA"/>
</dbReference>
<dbReference type="CDD" id="cd06223">
    <property type="entry name" value="PRTases_typeI"/>
    <property type="match status" value="1"/>
</dbReference>
<dbReference type="InterPro" id="IPR029057">
    <property type="entry name" value="PRTase-like"/>
</dbReference>
<proteinExistence type="inferred from homology"/>
<dbReference type="AlphaFoldDB" id="A0A401IW38"/>
<keyword evidence="4" id="KW-1185">Reference proteome</keyword>
<dbReference type="SUPFAM" id="SSF53271">
    <property type="entry name" value="PRTase-like"/>
    <property type="match status" value="1"/>
</dbReference>
<dbReference type="InterPro" id="IPR051910">
    <property type="entry name" value="ComF/GntX_DNA_util-trans"/>
</dbReference>
<name>A0A401IW38_9LACO</name>
<comment type="caution">
    <text evidence="3">The sequence shown here is derived from an EMBL/GenBank/DDBJ whole genome shotgun (WGS) entry which is preliminary data.</text>
</comment>
<dbReference type="SUPFAM" id="SSF161187">
    <property type="entry name" value="YfgJ-like"/>
    <property type="match status" value="1"/>
</dbReference>
<comment type="similarity">
    <text evidence="1">Belongs to the ComF/GntX family.</text>
</comment>
<evidence type="ECO:0000313" key="4">
    <source>
        <dbReference type="Proteomes" id="UP000286848"/>
    </source>
</evidence>
<gene>
    <name evidence="3" type="primary">comFC</name>
    <name evidence="3" type="ORF">LFYK43_22130</name>
</gene>
<dbReference type="RefSeq" id="WP_124978327.1">
    <property type="nucleotide sequence ID" value="NZ_BFFP01000052.1"/>
</dbReference>
<dbReference type="PANTHER" id="PTHR47505">
    <property type="entry name" value="DNA UTILIZATION PROTEIN YHGH"/>
    <property type="match status" value="1"/>
</dbReference>
<reference evidence="3 4" key="1">
    <citation type="journal article" date="2019" name="Int. J. Syst. Evol. Microbiol.">
        <title>Lactobacillus salitolerans sp. nov., a novel lactic acid bacterium isolated from spent mushroom substrates.</title>
        <authorList>
            <person name="Tohno M."/>
            <person name="Tanizawa Y."/>
            <person name="Kojima Y."/>
            <person name="Sakamoto M."/>
            <person name="Nakamura Y."/>
            <person name="Ohkuma M."/>
            <person name="Kobayashi H."/>
        </authorList>
    </citation>
    <scope>NUCLEOTIDE SEQUENCE [LARGE SCALE GENOMIC DNA]</scope>
    <source>
        <strain evidence="3 4">YK43</strain>
    </source>
</reference>
<feature type="domain" description="Phosphoribosyltransferase" evidence="2">
    <location>
        <begin position="177"/>
        <end position="229"/>
    </location>
</feature>
<dbReference type="PANTHER" id="PTHR47505:SF1">
    <property type="entry name" value="DNA UTILIZATION PROTEIN YHGH"/>
    <property type="match status" value="1"/>
</dbReference>
<dbReference type="Gene3D" id="2.10.290.10">
    <property type="entry name" value="YfgJ-like"/>
    <property type="match status" value="1"/>
</dbReference>
<evidence type="ECO:0000259" key="2">
    <source>
        <dbReference type="Pfam" id="PF00156"/>
    </source>
</evidence>
<sequence length="230" mass="26691">MAKCLLCGCSIFQPLTLEWLLSLQPVQLPVVCPACQKEFETLRGQMVCPGCGRLQKNEDLCPDCQRWSKMGELELLNNRALYRYDQAMKDYMQRYKFAGDYRFRLVFQDQFSRFVQEKSDPHRVLVLIPVDEQTKRKRGFNQVQGLLAGFNALQLLAFRQKEERVKQSTKTRKARMETRQPFVYAGKKDLNGQEILLVDDIYTTGRTLYHAKHILQEHGAGAVHSLTLAR</sequence>
<dbReference type="InterPro" id="IPR000836">
    <property type="entry name" value="PRTase_dom"/>
</dbReference>
<accession>A0A401IW38</accession>
<dbReference type="Pfam" id="PF00156">
    <property type="entry name" value="Pribosyltran"/>
    <property type="match status" value="1"/>
</dbReference>
<dbReference type="InterPro" id="IPR029037">
    <property type="entry name" value="DUF1407/YfgJ-like_sf"/>
</dbReference>
<protein>
    <submittedName>
        <fullName evidence="3">Competence protein ComFC</fullName>
    </submittedName>
</protein>
<dbReference type="OrthoDB" id="9779910at2"/>